<dbReference type="GO" id="GO:0003950">
    <property type="term" value="F:NAD+ poly-ADP-ribosyltransferase activity"/>
    <property type="evidence" value="ECO:0007669"/>
    <property type="project" value="UniProtKB-UniRule"/>
</dbReference>
<organism evidence="15 16">
    <name type="scientific">Jaculus jaculus</name>
    <name type="common">Lesser Egyptian jerboa</name>
    <dbReference type="NCBI Taxonomy" id="51337"/>
    <lineage>
        <taxon>Eukaryota</taxon>
        <taxon>Metazoa</taxon>
        <taxon>Chordata</taxon>
        <taxon>Craniata</taxon>
        <taxon>Vertebrata</taxon>
        <taxon>Euteleostomi</taxon>
        <taxon>Mammalia</taxon>
        <taxon>Eutheria</taxon>
        <taxon>Euarchontoglires</taxon>
        <taxon>Glires</taxon>
        <taxon>Rodentia</taxon>
        <taxon>Myomorpha</taxon>
        <taxon>Dipodoidea</taxon>
        <taxon>Dipodidae</taxon>
        <taxon>Dipodinae</taxon>
        <taxon>Jaculus</taxon>
    </lineage>
</organism>
<evidence type="ECO:0000256" key="3">
    <source>
        <dbReference type="ARBA" id="ARBA00022490"/>
    </source>
</evidence>
<dbReference type="Gene3D" id="1.10.10.10">
    <property type="entry name" value="Winged helix-like DNA-binding domain superfamily/Winged helix DNA-binding domain"/>
    <property type="match status" value="1"/>
</dbReference>
<gene>
    <name evidence="15" type="primary">Zc3hav1</name>
</gene>
<dbReference type="PROSITE" id="PS50918">
    <property type="entry name" value="WWE"/>
    <property type="match status" value="1"/>
</dbReference>
<dbReference type="InterPro" id="IPR057602">
    <property type="entry name" value="Zfn-CCCH_PARP12"/>
</dbReference>
<dbReference type="GO" id="GO:0008270">
    <property type="term" value="F:zinc ion binding"/>
    <property type="evidence" value="ECO:0007669"/>
    <property type="project" value="UniProtKB-KW"/>
</dbReference>
<evidence type="ECO:0000256" key="12">
    <source>
        <dbReference type="SAM" id="MobiDB-lite"/>
    </source>
</evidence>
<dbReference type="InterPro" id="IPR051712">
    <property type="entry name" value="ARTD-AVP"/>
</dbReference>
<keyword evidence="11" id="KW-0328">Glycosyltransferase</keyword>
<dbReference type="GeneTree" id="ENSGT00940000162001"/>
<dbReference type="PROSITE" id="PS51059">
    <property type="entry name" value="PARP_CATALYTIC"/>
    <property type="match status" value="1"/>
</dbReference>
<evidence type="ECO:0000259" key="14">
    <source>
        <dbReference type="PROSITE" id="PS51059"/>
    </source>
</evidence>
<dbReference type="Pfam" id="PF02825">
    <property type="entry name" value="WWE"/>
    <property type="match status" value="1"/>
</dbReference>
<evidence type="ECO:0000256" key="9">
    <source>
        <dbReference type="ARBA" id="ARBA00023242"/>
    </source>
</evidence>
<evidence type="ECO:0000313" key="16">
    <source>
        <dbReference type="Proteomes" id="UP000694385"/>
    </source>
</evidence>
<feature type="compositionally biased region" description="Polar residues" evidence="12">
    <location>
        <begin position="272"/>
        <end position="281"/>
    </location>
</feature>
<dbReference type="InterPro" id="IPR004170">
    <property type="entry name" value="WWE_dom"/>
</dbReference>
<dbReference type="Gene3D" id="3.90.228.10">
    <property type="match status" value="1"/>
</dbReference>
<keyword evidence="7" id="KW-0863">Zinc-finger</keyword>
<dbReference type="GO" id="GO:0005770">
    <property type="term" value="C:late endosome"/>
    <property type="evidence" value="ECO:0007669"/>
    <property type="project" value="Ensembl"/>
</dbReference>
<evidence type="ECO:0000256" key="10">
    <source>
        <dbReference type="ARBA" id="ARBA00024347"/>
    </source>
</evidence>
<keyword evidence="5" id="KW-0479">Metal-binding</keyword>
<dbReference type="GO" id="GO:0009615">
    <property type="term" value="P:response to virus"/>
    <property type="evidence" value="ECO:0007669"/>
    <property type="project" value="Ensembl"/>
</dbReference>
<dbReference type="PANTHER" id="PTHR45740">
    <property type="entry name" value="POLY [ADP-RIBOSE] POLYMERASE"/>
    <property type="match status" value="1"/>
</dbReference>
<feature type="region of interest" description="Disordered" evidence="12">
    <location>
        <begin position="357"/>
        <end position="410"/>
    </location>
</feature>
<keyword evidence="6" id="KW-0677">Repeat</keyword>
<dbReference type="GO" id="GO:0061014">
    <property type="term" value="P:positive regulation of mRNA catabolic process"/>
    <property type="evidence" value="ECO:0007669"/>
    <property type="project" value="Ensembl"/>
</dbReference>
<dbReference type="Pfam" id="PF18606">
    <property type="entry name" value="HTH_53"/>
    <property type="match status" value="1"/>
</dbReference>
<dbReference type="InterPro" id="IPR012317">
    <property type="entry name" value="Poly(ADP-ribose)pol_cat_dom"/>
</dbReference>
<evidence type="ECO:0000313" key="15">
    <source>
        <dbReference type="Ensembl" id="ENSJJAP00000014458.1"/>
    </source>
</evidence>
<evidence type="ECO:0000256" key="4">
    <source>
        <dbReference type="ARBA" id="ARBA00022553"/>
    </source>
</evidence>
<name>A0A8C5P0R2_JACJA</name>
<feature type="region of interest" description="Disordered" evidence="12">
    <location>
        <begin position="233"/>
        <end position="254"/>
    </location>
</feature>
<keyword evidence="8" id="KW-0862">Zinc</keyword>
<dbReference type="Pfam" id="PF00644">
    <property type="entry name" value="PARP"/>
    <property type="match status" value="1"/>
</dbReference>
<comment type="similarity">
    <text evidence="10">Belongs to the ARTD/PARP family.</text>
</comment>
<dbReference type="GO" id="GO:0032481">
    <property type="term" value="P:positive regulation of type I interferon production"/>
    <property type="evidence" value="ECO:0007669"/>
    <property type="project" value="TreeGrafter"/>
</dbReference>
<comment type="subcellular location">
    <subcellularLocation>
        <location evidence="2">Cytoplasm</location>
    </subcellularLocation>
    <subcellularLocation>
        <location evidence="1">Nucleus</location>
    </subcellularLocation>
</comment>
<dbReference type="InterPro" id="IPR041360">
    <property type="entry name" value="ZAP_HTH"/>
</dbReference>
<evidence type="ECO:0000256" key="6">
    <source>
        <dbReference type="ARBA" id="ARBA00022737"/>
    </source>
</evidence>
<keyword evidence="4" id="KW-0597">Phosphoprotein</keyword>
<sequence>MADPGVCCFITKILCAHGGRMTLDELLGEIALPEPELRDLLLTAGPDRFVLVESGGRAGVASSVVATTRARVCRRKYCQSHCENLHLCKLNLLGRCHYSQAERNLCKYSHEVLSEENFQVLKHHQLSGLNKKELAVLLVQSDPFFMPEVSEDSPGQAGRGWVAGGALSWMCWCGSSAISQSTPGLRSPGTQCQEPQSSHFGFVFPGPSAHRRGAARGRSKSRDRFFHGSHEFLPAASASQRSSPDRTGCEELLDDKPVGDLTYKFKYLGSQDHAQPSSVSSKVAGLGGPGPMGGSQKFSENGGLDGPFYRNHSESSPSRAATAASLDSVPAREAAPIRKGMISTDLKGTSGFADGVAMDGKSTRSSNYRATVNGQRERTVPSSYQNSSASPWDPQTTSRNTDDDPGVTFLNGKYRGTPVWAGPSVHSVSNGSSQILDEIPKVDAASATGFGLKAAVTRGKEALYSGGQNLRGQVPASPTAPAQTSGLPQSPLPSPSHKAAAPGTPGQKSAHTAVSPPSGLSRGTPVSDQSKSLDRGSSSSRMDDHGSKEICPDYLLQGCQLRNCNKIHFHLPYRWQVLMSSTWTDFGDMEKIEQAYCDPQNQNFLIGNHQIDFQKMTCGVNPVRRMSTASTVSEQANSVFNTKWLWYWKSKSGKWIQYGEEPSSNIDSSYLESFFQQSHSKGVVPFQAGSRNYELSFQGMIQTNILSKTQRDVIRRPLFISSQDVQQMKRWTEYQPVNTQAEALTSSFLPQRDDSSSSSAYRLLELNSQHVEYIKISECFKASMKNFKIEKIKRIWNPRLLEAFQRRKEKMQKKDEVLLFHAASRAHVYSICVDNFDWTIHENHETKYGKGNYFAKEAFYSHKNCPYDSRNIIMFVARVLVGDFIEGHMLYRRPPVQYDSCVDTRLNPSVFVIFEKDQIYPEYLIEYTEIDKPCVIS</sequence>
<dbReference type="SUPFAM" id="SSF117839">
    <property type="entry name" value="WWE domain"/>
    <property type="match status" value="1"/>
</dbReference>
<dbReference type="SUPFAM" id="SSF56399">
    <property type="entry name" value="ADP-ribosylation"/>
    <property type="match status" value="1"/>
</dbReference>
<dbReference type="GO" id="GO:1990404">
    <property type="term" value="F:NAD+-protein mono-ADP-ribosyltransferase activity"/>
    <property type="evidence" value="ECO:0007669"/>
    <property type="project" value="TreeGrafter"/>
</dbReference>
<dbReference type="GO" id="GO:0005634">
    <property type="term" value="C:nucleus"/>
    <property type="evidence" value="ECO:0007669"/>
    <property type="project" value="UniProtKB-SubCell"/>
</dbReference>
<dbReference type="InterPro" id="IPR036388">
    <property type="entry name" value="WH-like_DNA-bd_sf"/>
</dbReference>
<evidence type="ECO:0000256" key="7">
    <source>
        <dbReference type="ARBA" id="ARBA00022771"/>
    </source>
</evidence>
<dbReference type="GO" id="GO:0045071">
    <property type="term" value="P:negative regulation of viral genome replication"/>
    <property type="evidence" value="ECO:0007669"/>
    <property type="project" value="Ensembl"/>
</dbReference>
<dbReference type="Proteomes" id="UP000694385">
    <property type="component" value="Unassembled WGS sequence"/>
</dbReference>
<feature type="compositionally biased region" description="Polar residues" evidence="12">
    <location>
        <begin position="363"/>
        <end position="399"/>
    </location>
</feature>
<proteinExistence type="inferred from homology"/>
<dbReference type="Ensembl" id="ENSJJAT00000020959.1">
    <property type="protein sequence ID" value="ENSJJAP00000014458.1"/>
    <property type="gene ID" value="ENSJJAG00000016894.1"/>
</dbReference>
<keyword evidence="16" id="KW-1185">Reference proteome</keyword>
<dbReference type="Pfam" id="PF25261">
    <property type="entry name" value="zf-CCCH_PARP12"/>
    <property type="match status" value="1"/>
</dbReference>
<evidence type="ECO:0000256" key="8">
    <source>
        <dbReference type="ARBA" id="ARBA00022833"/>
    </source>
</evidence>
<dbReference type="AlphaFoldDB" id="A0A8C5P0R2"/>
<evidence type="ECO:0000256" key="11">
    <source>
        <dbReference type="RuleBase" id="RU362114"/>
    </source>
</evidence>
<feature type="domain" description="PARP catalytic" evidence="14">
    <location>
        <begin position="749"/>
        <end position="937"/>
    </location>
</feature>
<reference evidence="15" key="1">
    <citation type="submission" date="2025-08" db="UniProtKB">
        <authorList>
            <consortium name="Ensembl"/>
        </authorList>
    </citation>
    <scope>IDENTIFICATION</scope>
</reference>
<dbReference type="Pfam" id="PF23466">
    <property type="entry name" value="WWE_4"/>
    <property type="match status" value="1"/>
</dbReference>
<keyword evidence="3" id="KW-0963">Cytoplasm</keyword>
<dbReference type="EC" id="2.4.2.-" evidence="11"/>
<evidence type="ECO:0000256" key="5">
    <source>
        <dbReference type="ARBA" id="ARBA00022723"/>
    </source>
</evidence>
<dbReference type="PANTHER" id="PTHR45740:SF8">
    <property type="entry name" value="ZINC FINGER CCCH-TYPE ANTIVIRAL PROTEIN 1"/>
    <property type="match status" value="1"/>
</dbReference>
<dbReference type="CDD" id="cd01439">
    <property type="entry name" value="TCCD_inducible_PARP_like"/>
    <property type="match status" value="1"/>
</dbReference>
<feature type="domain" description="WWE" evidence="13">
    <location>
        <begin position="631"/>
        <end position="715"/>
    </location>
</feature>
<dbReference type="Gene3D" id="3.30.720.50">
    <property type="match status" value="1"/>
</dbReference>
<dbReference type="GO" id="GO:0003723">
    <property type="term" value="F:RNA binding"/>
    <property type="evidence" value="ECO:0007669"/>
    <property type="project" value="TreeGrafter"/>
</dbReference>
<keyword evidence="9" id="KW-0539">Nucleus</keyword>
<keyword evidence="11" id="KW-0808">Transferase</keyword>
<feature type="compositionally biased region" description="Basic and acidic residues" evidence="12">
    <location>
        <begin position="243"/>
        <end position="254"/>
    </location>
</feature>
<feature type="region of interest" description="Disordered" evidence="12">
    <location>
        <begin position="272"/>
        <end position="332"/>
    </location>
</feature>
<feature type="compositionally biased region" description="Low complexity" evidence="12">
    <location>
        <begin position="527"/>
        <end position="540"/>
    </location>
</feature>
<dbReference type="GO" id="GO:0005764">
    <property type="term" value="C:lysosome"/>
    <property type="evidence" value="ECO:0007669"/>
    <property type="project" value="Ensembl"/>
</dbReference>
<accession>A0A8C5P0R2</accession>
<protein>
    <recommendedName>
        <fullName evidence="11">Poly [ADP-ribose] polymerase</fullName>
        <shortName evidence="11">PARP</shortName>
        <ecNumber evidence="11">2.4.2.-</ecNumber>
    </recommendedName>
</protein>
<feature type="region of interest" description="Disordered" evidence="12">
    <location>
        <begin position="467"/>
        <end position="546"/>
    </location>
</feature>
<keyword evidence="11" id="KW-0520">NAD</keyword>
<dbReference type="GO" id="GO:0005829">
    <property type="term" value="C:cytosol"/>
    <property type="evidence" value="ECO:0007669"/>
    <property type="project" value="Ensembl"/>
</dbReference>
<evidence type="ECO:0000259" key="13">
    <source>
        <dbReference type="PROSITE" id="PS50918"/>
    </source>
</evidence>
<reference evidence="15" key="2">
    <citation type="submission" date="2025-09" db="UniProtKB">
        <authorList>
            <consortium name="Ensembl"/>
        </authorList>
    </citation>
    <scope>IDENTIFICATION</scope>
</reference>
<dbReference type="InterPro" id="IPR037197">
    <property type="entry name" value="WWE_dom_sf"/>
</dbReference>
<evidence type="ECO:0000256" key="1">
    <source>
        <dbReference type="ARBA" id="ARBA00004123"/>
    </source>
</evidence>
<evidence type="ECO:0000256" key="2">
    <source>
        <dbReference type="ARBA" id="ARBA00004496"/>
    </source>
</evidence>